<dbReference type="FunFam" id="3.30.160.20:FF:000007">
    <property type="entry name" value="Double-stranded RNA-binding protein Staufen homolog 1"/>
    <property type="match status" value="2"/>
</dbReference>
<dbReference type="PANTHER" id="PTHR46205">
    <property type="entry name" value="LOQUACIOUS, ISOFORM B"/>
    <property type="match status" value="1"/>
</dbReference>
<feature type="domain" description="DRBM" evidence="4">
    <location>
        <begin position="126"/>
        <end position="194"/>
    </location>
</feature>
<dbReference type="PANTHER" id="PTHR46205:SF3">
    <property type="entry name" value="LOQUACIOUS, ISOFORM B"/>
    <property type="match status" value="1"/>
</dbReference>
<dbReference type="KEGG" id="aten:116305790"/>
<dbReference type="InterPro" id="IPR014720">
    <property type="entry name" value="dsRBD_dom"/>
</dbReference>
<feature type="compositionally biased region" description="Polar residues" evidence="3">
    <location>
        <begin position="1"/>
        <end position="18"/>
    </location>
</feature>
<dbReference type="SUPFAM" id="SSF54768">
    <property type="entry name" value="dsRNA-binding domain-like"/>
    <property type="match status" value="2"/>
</dbReference>
<reference evidence="6" key="1">
    <citation type="submission" date="2025-08" db="UniProtKB">
        <authorList>
            <consortium name="RefSeq"/>
        </authorList>
    </citation>
    <scope>IDENTIFICATION</scope>
    <source>
        <tissue evidence="6">Tentacle</tissue>
    </source>
</reference>
<evidence type="ECO:0000313" key="5">
    <source>
        <dbReference type="Proteomes" id="UP000515163"/>
    </source>
</evidence>
<dbReference type="InterPro" id="IPR051247">
    <property type="entry name" value="RLC_Component"/>
</dbReference>
<dbReference type="SMART" id="SM00358">
    <property type="entry name" value="DSRM"/>
    <property type="match status" value="2"/>
</dbReference>
<dbReference type="RefSeq" id="XP_031571622.1">
    <property type="nucleotide sequence ID" value="XM_031715762.1"/>
</dbReference>
<feature type="domain" description="DRBM" evidence="4">
    <location>
        <begin position="37"/>
        <end position="104"/>
    </location>
</feature>
<keyword evidence="1 2" id="KW-0694">RNA-binding</keyword>
<keyword evidence="5" id="KW-1185">Reference proteome</keyword>
<dbReference type="GO" id="GO:0016442">
    <property type="term" value="C:RISC complex"/>
    <property type="evidence" value="ECO:0007669"/>
    <property type="project" value="TreeGrafter"/>
</dbReference>
<organism evidence="5 6">
    <name type="scientific">Actinia tenebrosa</name>
    <name type="common">Australian red waratah sea anemone</name>
    <dbReference type="NCBI Taxonomy" id="6105"/>
    <lineage>
        <taxon>Eukaryota</taxon>
        <taxon>Metazoa</taxon>
        <taxon>Cnidaria</taxon>
        <taxon>Anthozoa</taxon>
        <taxon>Hexacorallia</taxon>
        <taxon>Actiniaria</taxon>
        <taxon>Actiniidae</taxon>
        <taxon>Actinia</taxon>
    </lineage>
</organism>
<name>A0A6P8IX12_ACTTE</name>
<dbReference type="GO" id="GO:0030422">
    <property type="term" value="P:siRNA processing"/>
    <property type="evidence" value="ECO:0007669"/>
    <property type="project" value="TreeGrafter"/>
</dbReference>
<accession>A0A6P8IX12</accession>
<sequence>MSGPPTTLAQQCTTSTDTPAEPSVIGPMPPVNPSPKSPISELMEICMRMGIDVTFTVISEIGPPHNKEFVISCSAGNIIGQGKEYNKKKAKHLAAADALKKLQESEEYKNYLFNRSTKAAAPSHYNVVGQLQEAIAKKGLQLPQYEFDQPIGPPHKRQFVTKVQVGNLTASGSGRSKKEAKRSAAAAMLDNLNCSNLSLHVPAKKIAFKPASSAIDPTPILFKSGGTL</sequence>
<dbReference type="GeneID" id="116305790"/>
<proteinExistence type="predicted"/>
<evidence type="ECO:0000259" key="4">
    <source>
        <dbReference type="PROSITE" id="PS50137"/>
    </source>
</evidence>
<evidence type="ECO:0000256" key="1">
    <source>
        <dbReference type="ARBA" id="ARBA00022884"/>
    </source>
</evidence>
<gene>
    <name evidence="6" type="primary">LOC116305790</name>
</gene>
<dbReference type="InParanoid" id="A0A6P8IX12"/>
<dbReference type="Proteomes" id="UP000515163">
    <property type="component" value="Unplaced"/>
</dbReference>
<evidence type="ECO:0000313" key="6">
    <source>
        <dbReference type="RefSeq" id="XP_031571622.1"/>
    </source>
</evidence>
<evidence type="ECO:0000256" key="3">
    <source>
        <dbReference type="SAM" id="MobiDB-lite"/>
    </source>
</evidence>
<dbReference type="AlphaFoldDB" id="A0A6P8IX12"/>
<feature type="region of interest" description="Disordered" evidence="3">
    <location>
        <begin position="1"/>
        <end position="35"/>
    </location>
</feature>
<dbReference type="Pfam" id="PF00035">
    <property type="entry name" value="dsrm"/>
    <property type="match status" value="2"/>
</dbReference>
<dbReference type="OrthoDB" id="5961559at2759"/>
<dbReference type="GO" id="GO:0005634">
    <property type="term" value="C:nucleus"/>
    <property type="evidence" value="ECO:0007669"/>
    <property type="project" value="TreeGrafter"/>
</dbReference>
<dbReference type="GO" id="GO:0003725">
    <property type="term" value="F:double-stranded RNA binding"/>
    <property type="evidence" value="ECO:0007669"/>
    <property type="project" value="TreeGrafter"/>
</dbReference>
<dbReference type="GO" id="GO:0070920">
    <property type="term" value="P:regulation of regulatory ncRNA processing"/>
    <property type="evidence" value="ECO:0007669"/>
    <property type="project" value="TreeGrafter"/>
</dbReference>
<dbReference type="GO" id="GO:0005737">
    <property type="term" value="C:cytoplasm"/>
    <property type="evidence" value="ECO:0007669"/>
    <property type="project" value="TreeGrafter"/>
</dbReference>
<dbReference type="PROSITE" id="PS50137">
    <property type="entry name" value="DS_RBD"/>
    <property type="match status" value="2"/>
</dbReference>
<dbReference type="Gene3D" id="3.30.160.20">
    <property type="match status" value="2"/>
</dbReference>
<dbReference type="GO" id="GO:0035197">
    <property type="term" value="F:siRNA binding"/>
    <property type="evidence" value="ECO:0007669"/>
    <property type="project" value="TreeGrafter"/>
</dbReference>
<protein>
    <submittedName>
        <fullName evidence="6">Double-stranded RNA-binding protein Staufen homolog 1-like</fullName>
    </submittedName>
</protein>
<evidence type="ECO:0000256" key="2">
    <source>
        <dbReference type="PROSITE-ProRule" id="PRU00266"/>
    </source>
</evidence>
<dbReference type="GO" id="GO:0070578">
    <property type="term" value="C:RISC-loading complex"/>
    <property type="evidence" value="ECO:0007669"/>
    <property type="project" value="TreeGrafter"/>
</dbReference>